<feature type="domain" description="RING-type" evidence="4">
    <location>
        <begin position="441"/>
        <end position="476"/>
    </location>
</feature>
<dbReference type="Gene3D" id="3.30.40.10">
    <property type="entry name" value="Zinc/RING finger domain, C3HC4 (zinc finger)"/>
    <property type="match status" value="1"/>
</dbReference>
<dbReference type="InterPro" id="IPR013083">
    <property type="entry name" value="Znf_RING/FYVE/PHD"/>
</dbReference>
<protein>
    <submittedName>
        <fullName evidence="6">Rnf34 protein</fullName>
    </submittedName>
</protein>
<keyword evidence="1" id="KW-0479">Metal-binding</keyword>
<dbReference type="AlphaFoldDB" id="A0A812RQ94"/>
<keyword evidence="1" id="KW-0863">Zinc-finger</keyword>
<evidence type="ECO:0000259" key="3">
    <source>
        <dbReference type="PROSITE" id="PS50006"/>
    </source>
</evidence>
<dbReference type="SMART" id="SM00184">
    <property type="entry name" value="RING"/>
    <property type="match status" value="1"/>
</dbReference>
<evidence type="ECO:0000313" key="7">
    <source>
        <dbReference type="Proteomes" id="UP000604046"/>
    </source>
</evidence>
<organism evidence="6 7">
    <name type="scientific">Symbiodinium natans</name>
    <dbReference type="NCBI Taxonomy" id="878477"/>
    <lineage>
        <taxon>Eukaryota</taxon>
        <taxon>Sar</taxon>
        <taxon>Alveolata</taxon>
        <taxon>Dinophyceae</taxon>
        <taxon>Suessiales</taxon>
        <taxon>Symbiodiniaceae</taxon>
        <taxon>Symbiodinium</taxon>
    </lineage>
</organism>
<comment type="caution">
    <text evidence="6">The sequence shown here is derived from an EMBL/GenBank/DDBJ whole genome shotgun (WGS) entry which is preliminary data.</text>
</comment>
<dbReference type="Proteomes" id="UP000604046">
    <property type="component" value="Unassembled WGS sequence"/>
</dbReference>
<dbReference type="SUPFAM" id="SSF47769">
    <property type="entry name" value="SAM/Pointed domain"/>
    <property type="match status" value="1"/>
</dbReference>
<name>A0A812RQ94_9DINO</name>
<proteinExistence type="predicted"/>
<dbReference type="InterPro" id="IPR008984">
    <property type="entry name" value="SMAD_FHA_dom_sf"/>
</dbReference>
<feature type="region of interest" description="Disordered" evidence="2">
    <location>
        <begin position="368"/>
        <end position="393"/>
    </location>
</feature>
<dbReference type="Gene3D" id="1.10.150.50">
    <property type="entry name" value="Transcription Factor, Ets-1"/>
    <property type="match status" value="1"/>
</dbReference>
<dbReference type="Pfam" id="PF00536">
    <property type="entry name" value="SAM_1"/>
    <property type="match status" value="1"/>
</dbReference>
<accession>A0A812RQ94</accession>
<dbReference type="OrthoDB" id="5855668at2759"/>
<feature type="region of interest" description="Disordered" evidence="2">
    <location>
        <begin position="292"/>
        <end position="326"/>
    </location>
</feature>
<dbReference type="InterPro" id="IPR050923">
    <property type="entry name" value="Cell_Proc_Reg/RNA_Proc"/>
</dbReference>
<dbReference type="Gene3D" id="2.60.200.20">
    <property type="match status" value="2"/>
</dbReference>
<dbReference type="InterPro" id="IPR001660">
    <property type="entry name" value="SAM"/>
</dbReference>
<dbReference type="InterPro" id="IPR001841">
    <property type="entry name" value="Znf_RING"/>
</dbReference>
<dbReference type="InterPro" id="IPR000253">
    <property type="entry name" value="FHA_dom"/>
</dbReference>
<keyword evidence="1" id="KW-0862">Zinc</keyword>
<dbReference type="PANTHER" id="PTHR23308">
    <property type="entry name" value="NUCLEAR INHIBITOR OF PROTEIN PHOSPHATASE-1"/>
    <property type="match status" value="1"/>
</dbReference>
<feature type="domain" description="FHA" evidence="3">
    <location>
        <begin position="116"/>
        <end position="162"/>
    </location>
</feature>
<feature type="domain" description="FHA" evidence="3">
    <location>
        <begin position="213"/>
        <end position="258"/>
    </location>
</feature>
<evidence type="ECO:0000313" key="6">
    <source>
        <dbReference type="EMBL" id="CAE7449713.1"/>
    </source>
</evidence>
<evidence type="ECO:0000256" key="2">
    <source>
        <dbReference type="SAM" id="MobiDB-lite"/>
    </source>
</evidence>
<dbReference type="EMBL" id="CAJNDS010002362">
    <property type="protein sequence ID" value="CAE7449713.1"/>
    <property type="molecule type" value="Genomic_DNA"/>
</dbReference>
<evidence type="ECO:0000259" key="5">
    <source>
        <dbReference type="PROSITE" id="PS50105"/>
    </source>
</evidence>
<dbReference type="GO" id="GO:0008270">
    <property type="term" value="F:zinc ion binding"/>
    <property type="evidence" value="ECO:0007669"/>
    <property type="project" value="UniProtKB-KW"/>
</dbReference>
<dbReference type="SMART" id="SM00240">
    <property type="entry name" value="FHA"/>
    <property type="match status" value="2"/>
</dbReference>
<dbReference type="Pfam" id="PF00498">
    <property type="entry name" value="FHA"/>
    <property type="match status" value="2"/>
</dbReference>
<keyword evidence="7" id="KW-1185">Reference proteome</keyword>
<dbReference type="Pfam" id="PF13920">
    <property type="entry name" value="zf-C3HC4_3"/>
    <property type="match status" value="1"/>
</dbReference>
<dbReference type="PROSITE" id="PS50089">
    <property type="entry name" value="ZF_RING_2"/>
    <property type="match status" value="1"/>
</dbReference>
<sequence length="488" mass="54046">MPPNALSLDVPAALIKDPRSWTVEDISIWLHWLGIGEHVEAFASRNVDGRLLLQLGAESSWAELGVTDPAQQRVLDSAVEPLRCFHQGSGLETGLALHAIEGPVAGRVFLVGSGGVTGGRHCASNGIVLSENYVSRRHFLILRDRSGQYLLQDVGSTTGTFLMVREELPLDHQMIIQLGTTELTVHIEEECCTLVATEGPDKDISAMVPPQGLFVGREAGNGLCIRDPQISAFHCEVRPAPDHGFILDDKYSTNRTWLRLAADGQPSKRYLLRIGDLFKVGSTLFHVVEPPPLEDVPGEALPSDLDPLDHTRFPTSPSSAEEPELSDDVEAAVPGAIPSESQLRWEPVLEGDARPSLSPEEYARRLTSSRRQMAEGSVRRAAGTANDLQGSQDARVFDMQERELSSLQQRMRNSRAQTAYTLQQQRQGGERRDERRDEDLCKICYDEVIDVVLYPCGHFMLCRWCAQLVSDCPVCRYVITDVIRTYKA</sequence>
<gene>
    <name evidence="6" type="primary">Rnf34</name>
    <name evidence="6" type="ORF">SNAT2548_LOCUS24578</name>
</gene>
<evidence type="ECO:0000259" key="4">
    <source>
        <dbReference type="PROSITE" id="PS50089"/>
    </source>
</evidence>
<evidence type="ECO:0000256" key="1">
    <source>
        <dbReference type="PROSITE-ProRule" id="PRU00175"/>
    </source>
</evidence>
<dbReference type="CDD" id="cd00060">
    <property type="entry name" value="FHA"/>
    <property type="match status" value="2"/>
</dbReference>
<dbReference type="SUPFAM" id="SSF49879">
    <property type="entry name" value="SMAD/FHA domain"/>
    <property type="match status" value="2"/>
</dbReference>
<reference evidence="6" key="1">
    <citation type="submission" date="2021-02" db="EMBL/GenBank/DDBJ databases">
        <authorList>
            <person name="Dougan E. K."/>
            <person name="Rhodes N."/>
            <person name="Thang M."/>
            <person name="Chan C."/>
        </authorList>
    </citation>
    <scope>NUCLEOTIDE SEQUENCE</scope>
</reference>
<feature type="domain" description="SAM" evidence="5">
    <location>
        <begin position="21"/>
        <end position="85"/>
    </location>
</feature>
<dbReference type="InterPro" id="IPR013761">
    <property type="entry name" value="SAM/pointed_sf"/>
</dbReference>
<dbReference type="PROSITE" id="PS50006">
    <property type="entry name" value="FHA_DOMAIN"/>
    <property type="match status" value="2"/>
</dbReference>
<dbReference type="SUPFAM" id="SSF57850">
    <property type="entry name" value="RING/U-box"/>
    <property type="match status" value="1"/>
</dbReference>
<dbReference type="PROSITE" id="PS50105">
    <property type="entry name" value="SAM_DOMAIN"/>
    <property type="match status" value="1"/>
</dbReference>